<reference evidence="1" key="2">
    <citation type="journal article" date="2015" name="Data Brief">
        <title>Shoot transcriptome of the giant reed, Arundo donax.</title>
        <authorList>
            <person name="Barrero R.A."/>
            <person name="Guerrero F.D."/>
            <person name="Moolhuijzen P."/>
            <person name="Goolsby J.A."/>
            <person name="Tidwell J."/>
            <person name="Bellgard S.E."/>
            <person name="Bellgard M.I."/>
        </authorList>
    </citation>
    <scope>NUCLEOTIDE SEQUENCE</scope>
    <source>
        <tissue evidence="1">Shoot tissue taken approximately 20 cm above the soil surface</tissue>
    </source>
</reference>
<dbReference type="AlphaFoldDB" id="A0A0A9B1H3"/>
<evidence type="ECO:0000313" key="1">
    <source>
        <dbReference type="EMBL" id="JAD55020.1"/>
    </source>
</evidence>
<protein>
    <submittedName>
        <fullName evidence="1">Uncharacterized protein</fullName>
    </submittedName>
</protein>
<accession>A0A0A9B1H3</accession>
<dbReference type="EMBL" id="GBRH01242875">
    <property type="protein sequence ID" value="JAD55020.1"/>
    <property type="molecule type" value="Transcribed_RNA"/>
</dbReference>
<organism evidence="1">
    <name type="scientific">Arundo donax</name>
    <name type="common">Giant reed</name>
    <name type="synonym">Donax arundinaceus</name>
    <dbReference type="NCBI Taxonomy" id="35708"/>
    <lineage>
        <taxon>Eukaryota</taxon>
        <taxon>Viridiplantae</taxon>
        <taxon>Streptophyta</taxon>
        <taxon>Embryophyta</taxon>
        <taxon>Tracheophyta</taxon>
        <taxon>Spermatophyta</taxon>
        <taxon>Magnoliopsida</taxon>
        <taxon>Liliopsida</taxon>
        <taxon>Poales</taxon>
        <taxon>Poaceae</taxon>
        <taxon>PACMAD clade</taxon>
        <taxon>Arundinoideae</taxon>
        <taxon>Arundineae</taxon>
        <taxon>Arundo</taxon>
    </lineage>
</organism>
<sequence length="29" mass="3334">MLLLTRGKTMPFCSSYRSMTLWTIRIVAG</sequence>
<proteinExistence type="predicted"/>
<name>A0A0A9B1H3_ARUDO</name>
<reference evidence="1" key="1">
    <citation type="submission" date="2014-09" db="EMBL/GenBank/DDBJ databases">
        <authorList>
            <person name="Magalhaes I.L.F."/>
            <person name="Oliveira U."/>
            <person name="Santos F.R."/>
            <person name="Vidigal T.H.D.A."/>
            <person name="Brescovit A.D."/>
            <person name="Santos A.J."/>
        </authorList>
    </citation>
    <scope>NUCLEOTIDE SEQUENCE</scope>
    <source>
        <tissue evidence="1">Shoot tissue taken approximately 20 cm above the soil surface</tissue>
    </source>
</reference>